<keyword evidence="2" id="KW-1133">Transmembrane helix</keyword>
<evidence type="ECO:0000259" key="3">
    <source>
        <dbReference type="Pfam" id="PF03888"/>
    </source>
</evidence>
<sequence>MATRHLTSERLVLTVATVVVVGVLAVAIWSLAFASTGTADQPQIDADVQQRYQSIDGVNATQTTTITRNGTVASRTTYDAALRPGTQKKRLVVVNSTVERYDRRVSNGSMLWLYDQRRAKATRISLSKTDSDQGERLQRLFANLNMETTTDTTTDSPSVEPLPVVPRSEQRPTVSAGSMSVSYRGTESIDGRDAYVIHVAPKDDTAAYEQTVWVDTEQFFPVKKRTAWTADGERTVVTTTHTSVTYDTGVSEDVFTPNFPDNTTVTVPETPERQTYESVGALEADTEIQVPEPDIPPGYELTYATQTRGRIHSVGLRYMNRTSLITVGKYDRPANRDSASGAVTIDGQPAQVSYGLTTSVSWSCERYRYTVRGEGVSADRLVTVGQSIGCPGGE</sequence>
<protein>
    <submittedName>
        <fullName evidence="4">Outer membrane lipoprotein carrier protein LolA</fullName>
    </submittedName>
</protein>
<dbReference type="InterPro" id="IPR052944">
    <property type="entry name" value="Sporulation_related"/>
</dbReference>
<evidence type="ECO:0000256" key="1">
    <source>
        <dbReference type="SAM" id="MobiDB-lite"/>
    </source>
</evidence>
<dbReference type="PANTHER" id="PTHR37507:SF2">
    <property type="entry name" value="SPORULATION PROTEIN YDCC"/>
    <property type="match status" value="1"/>
</dbReference>
<dbReference type="InterPro" id="IPR033434">
    <property type="entry name" value="MucB/RseB_N"/>
</dbReference>
<dbReference type="SUPFAM" id="SSF89392">
    <property type="entry name" value="Prokaryotic lipoproteins and lipoprotein localization factors"/>
    <property type="match status" value="1"/>
</dbReference>
<feature type="compositionally biased region" description="Polar residues" evidence="1">
    <location>
        <begin position="171"/>
        <end position="180"/>
    </location>
</feature>
<evidence type="ECO:0000313" key="5">
    <source>
        <dbReference type="Proteomes" id="UP000293535"/>
    </source>
</evidence>
<dbReference type="InterPro" id="IPR029046">
    <property type="entry name" value="LolA/LolB/LppX"/>
</dbReference>
<dbReference type="GeneID" id="23805298"/>
<dbReference type="Proteomes" id="UP000293535">
    <property type="component" value="Unassembled WGS sequence"/>
</dbReference>
<organism evidence="4 5">
    <name type="scientific">Haloarcula hispanica</name>
    <dbReference type="NCBI Taxonomy" id="51589"/>
    <lineage>
        <taxon>Archaea</taxon>
        <taxon>Methanobacteriati</taxon>
        <taxon>Methanobacteriota</taxon>
        <taxon>Stenosarchaea group</taxon>
        <taxon>Halobacteria</taxon>
        <taxon>Halobacteriales</taxon>
        <taxon>Haloarculaceae</taxon>
        <taxon>Haloarcula</taxon>
    </lineage>
</organism>
<feature type="transmembrane region" description="Helical" evidence="2">
    <location>
        <begin position="12"/>
        <end position="34"/>
    </location>
</feature>
<keyword evidence="4" id="KW-0449">Lipoprotein</keyword>
<dbReference type="AlphaFoldDB" id="A0A482T6K9"/>
<dbReference type="OMA" id="SCERYRY"/>
<evidence type="ECO:0000256" key="2">
    <source>
        <dbReference type="SAM" id="Phobius"/>
    </source>
</evidence>
<name>A0A482T6K9_HALHI</name>
<dbReference type="Pfam" id="PF03888">
    <property type="entry name" value="MucB_RseB"/>
    <property type="match status" value="1"/>
</dbReference>
<dbReference type="Gene3D" id="2.50.20.10">
    <property type="entry name" value="Lipoprotein localisation LolA/LolB/LppX"/>
    <property type="match status" value="1"/>
</dbReference>
<reference evidence="4 5" key="1">
    <citation type="submission" date="2018-12" db="EMBL/GenBank/DDBJ databases">
        <title>Draft genome sequence of Haloarcula hispinica strain 18.1, an halophilic archaeon isolated from Chott El Jerid of Southern Tunisia.</title>
        <authorList>
            <person name="Najjari A."/>
            <person name="Ben Dhia O."/>
            <person name="Ferjani R."/>
            <person name="Mahjoubi M."/>
            <person name="Sghaier H."/>
            <person name="Elshahed M."/>
            <person name="Ouzari H.I."/>
            <person name="Cherid A."/>
            <person name="Youssef N."/>
        </authorList>
    </citation>
    <scope>NUCLEOTIDE SEQUENCE [LARGE SCALE GENOMIC DNA]</scope>
    <source>
        <strain evidence="4 5">18.1</strain>
    </source>
</reference>
<keyword evidence="2" id="KW-0812">Transmembrane</keyword>
<dbReference type="EMBL" id="RZIG01000002">
    <property type="protein sequence ID" value="RYJ10660.1"/>
    <property type="molecule type" value="Genomic_DNA"/>
</dbReference>
<comment type="caution">
    <text evidence="4">The sequence shown here is derived from an EMBL/GenBank/DDBJ whole genome shotgun (WGS) entry which is preliminary data.</text>
</comment>
<proteinExistence type="predicted"/>
<feature type="region of interest" description="Disordered" evidence="1">
    <location>
        <begin position="149"/>
        <end position="180"/>
    </location>
</feature>
<gene>
    <name evidence="4" type="ORF">ELS20_12140</name>
</gene>
<evidence type="ECO:0000313" key="4">
    <source>
        <dbReference type="EMBL" id="RYJ10660.1"/>
    </source>
</evidence>
<dbReference type="PANTHER" id="PTHR37507">
    <property type="entry name" value="SPORULATION PROTEIN YDCC"/>
    <property type="match status" value="1"/>
</dbReference>
<dbReference type="RefSeq" id="WP_014041583.1">
    <property type="nucleotide sequence ID" value="NZ_BAABRG010000001.1"/>
</dbReference>
<keyword evidence="2" id="KW-0472">Membrane</keyword>
<feature type="domain" description="MucB/RseB N-terminal" evidence="3">
    <location>
        <begin position="180"/>
        <end position="227"/>
    </location>
</feature>
<accession>A0A482T6K9</accession>